<evidence type="ECO:0000313" key="1">
    <source>
        <dbReference type="EMBL" id="CEO32065.1"/>
    </source>
</evidence>
<dbReference type="Proteomes" id="UP000049685">
    <property type="component" value="Unassembled WGS sequence"/>
</dbReference>
<reference evidence="2" key="1">
    <citation type="submission" date="2015-01" db="EMBL/GenBank/DDBJ databases">
        <authorList>
            <person name="Aslett A.Martin."/>
            <person name="De Silva Nishadi"/>
        </authorList>
    </citation>
    <scope>NUCLEOTIDE SEQUENCE [LARGE SCALE GENOMIC DNA]</scope>
    <source>
        <strain evidence="2">UMC4404</strain>
    </source>
</reference>
<dbReference type="RefSeq" id="WP_057557119.1">
    <property type="nucleotide sequence ID" value="NZ_CDNY01000003.1"/>
</dbReference>
<evidence type="ECO:0000313" key="2">
    <source>
        <dbReference type="Proteomes" id="UP000049685"/>
    </source>
</evidence>
<comment type="caution">
    <text evidence="1">The sequence shown here is derived from an EMBL/GenBank/DDBJ whole genome shotgun (WGS) entry which is preliminary data.</text>
</comment>
<proteinExistence type="predicted"/>
<dbReference type="AlphaFoldDB" id="A0A9P1L202"/>
<accession>A0A9P1L202</accession>
<organism evidence="1 2">
    <name type="scientific">Paraclostridium sordellii</name>
    <name type="common">Clostridium sordellii</name>
    <dbReference type="NCBI Taxonomy" id="1505"/>
    <lineage>
        <taxon>Bacteria</taxon>
        <taxon>Bacillati</taxon>
        <taxon>Bacillota</taxon>
        <taxon>Clostridia</taxon>
        <taxon>Peptostreptococcales</taxon>
        <taxon>Peptostreptococcaceae</taxon>
        <taxon>Paraclostridium</taxon>
    </lineage>
</organism>
<gene>
    <name evidence="1" type="ORF">UMC4404_00451</name>
</gene>
<sequence length="203" mass="24185">MESNEYNERFKKIILDMTQEEFQNYSNNNRGPLKYIEGKIDSIIEDSINDFSEEELVEQIYKRISKKGSYQENISEIGKIIKSEELFKSKGELIKFAKYLNLDINNKQSYKIILKKISSHIYLNKGHYANKYEYYIKDNNEYLLEPEVIKDKLVEIYRCRARNDMKSIARILNIETSEDEGAEEIRKKVINCIIKDKLRKIKN</sequence>
<protein>
    <submittedName>
        <fullName evidence="1">Uncharacterized protein</fullName>
    </submittedName>
</protein>
<name>A0A9P1L202_PARSO</name>
<dbReference type="EMBL" id="CDNY01000003">
    <property type="protein sequence ID" value="CEO32065.1"/>
    <property type="molecule type" value="Genomic_DNA"/>
</dbReference>